<proteinExistence type="predicted"/>
<comment type="pathway">
    <text evidence="2">Protein modification; protein ubiquitination.</text>
</comment>
<dbReference type="InterPro" id="IPR000569">
    <property type="entry name" value="HECT_dom"/>
</dbReference>
<dbReference type="FunFam" id="3.30.2160.10:FF:000002">
    <property type="entry name" value="Putative Ubiquitin-protein ligase E3C"/>
    <property type="match status" value="1"/>
</dbReference>
<dbReference type="GO" id="GO:0006511">
    <property type="term" value="P:ubiquitin-dependent protein catabolic process"/>
    <property type="evidence" value="ECO:0007669"/>
    <property type="project" value="TreeGrafter"/>
</dbReference>
<dbReference type="Pfam" id="PF00632">
    <property type="entry name" value="HECT"/>
    <property type="match status" value="1"/>
</dbReference>
<dbReference type="SMART" id="SM00119">
    <property type="entry name" value="HECTc"/>
    <property type="match status" value="1"/>
</dbReference>
<dbReference type="SUPFAM" id="SSF56204">
    <property type="entry name" value="Hect, E3 ligase catalytic domain"/>
    <property type="match status" value="1"/>
</dbReference>
<name>A0A7S3PG50_9STRA</name>
<gene>
    <name evidence="9" type="ORF">ASTO00021_LOCUS3520</name>
</gene>
<evidence type="ECO:0000256" key="1">
    <source>
        <dbReference type="ARBA" id="ARBA00000885"/>
    </source>
</evidence>
<dbReference type="PANTHER" id="PTHR11254:SF440">
    <property type="entry name" value="E3 UBIQUITIN-PROTEIN LIGASE NEDD-4"/>
    <property type="match status" value="1"/>
</dbReference>
<evidence type="ECO:0000256" key="4">
    <source>
        <dbReference type="ARBA" id="ARBA00022679"/>
    </source>
</evidence>
<evidence type="ECO:0000256" key="2">
    <source>
        <dbReference type="ARBA" id="ARBA00004906"/>
    </source>
</evidence>
<dbReference type="GO" id="GO:0005737">
    <property type="term" value="C:cytoplasm"/>
    <property type="evidence" value="ECO:0007669"/>
    <property type="project" value="TreeGrafter"/>
</dbReference>
<feature type="active site" description="Glycyl thioester intermediate" evidence="6">
    <location>
        <position position="670"/>
    </location>
</feature>
<evidence type="ECO:0000313" key="9">
    <source>
        <dbReference type="EMBL" id="CAE0433199.1"/>
    </source>
</evidence>
<dbReference type="InterPro" id="IPR035983">
    <property type="entry name" value="Hect_E3_ubiquitin_ligase"/>
</dbReference>
<dbReference type="InterPro" id="IPR050409">
    <property type="entry name" value="E3_ubiq-protein_ligase"/>
</dbReference>
<feature type="region of interest" description="Disordered" evidence="7">
    <location>
        <begin position="1"/>
        <end position="33"/>
    </location>
</feature>
<organism evidence="9">
    <name type="scientific">Aplanochytrium stocchinoi</name>
    <dbReference type="NCBI Taxonomy" id="215587"/>
    <lineage>
        <taxon>Eukaryota</taxon>
        <taxon>Sar</taxon>
        <taxon>Stramenopiles</taxon>
        <taxon>Bigyra</taxon>
        <taxon>Labyrinthulomycetes</taxon>
        <taxon>Thraustochytrida</taxon>
        <taxon>Thraustochytriidae</taxon>
        <taxon>Aplanochytrium</taxon>
    </lineage>
</organism>
<dbReference type="FunFam" id="3.90.1750.10:FF:000079">
    <property type="entry name" value="E3 ubiquitin-protein ligase"/>
    <property type="match status" value="1"/>
</dbReference>
<keyword evidence="4" id="KW-0808">Transferase</keyword>
<dbReference type="EC" id="2.3.2.26" evidence="3"/>
<accession>A0A7S3PG50</accession>
<comment type="catalytic activity">
    <reaction evidence="1">
        <text>S-ubiquitinyl-[E2 ubiquitin-conjugating enzyme]-L-cysteine + [acceptor protein]-L-lysine = [E2 ubiquitin-conjugating enzyme]-L-cysteine + N(6)-ubiquitinyl-[acceptor protein]-L-lysine.</text>
        <dbReference type="EC" id="2.3.2.26"/>
    </reaction>
</comment>
<evidence type="ECO:0000256" key="6">
    <source>
        <dbReference type="PROSITE-ProRule" id="PRU00104"/>
    </source>
</evidence>
<dbReference type="GO" id="GO:0016567">
    <property type="term" value="P:protein ubiquitination"/>
    <property type="evidence" value="ECO:0007669"/>
    <property type="project" value="TreeGrafter"/>
</dbReference>
<dbReference type="Gene3D" id="3.90.1750.10">
    <property type="entry name" value="Hect, E3 ligase catalytic domains"/>
    <property type="match status" value="1"/>
</dbReference>
<feature type="domain" description="HECT" evidence="8">
    <location>
        <begin position="362"/>
        <end position="703"/>
    </location>
</feature>
<evidence type="ECO:0000256" key="5">
    <source>
        <dbReference type="ARBA" id="ARBA00022786"/>
    </source>
</evidence>
<feature type="compositionally biased region" description="Polar residues" evidence="7">
    <location>
        <begin position="17"/>
        <end position="33"/>
    </location>
</feature>
<evidence type="ECO:0000256" key="7">
    <source>
        <dbReference type="SAM" id="MobiDB-lite"/>
    </source>
</evidence>
<dbReference type="AlphaFoldDB" id="A0A7S3PG50"/>
<feature type="region of interest" description="Disordered" evidence="7">
    <location>
        <begin position="104"/>
        <end position="129"/>
    </location>
</feature>
<dbReference type="PROSITE" id="PS50237">
    <property type="entry name" value="HECT"/>
    <property type="match status" value="1"/>
</dbReference>
<sequence length="703" mass="81430">MGNESSRNRASVNRSRQATNTRSNNYQRRSNQGPVRCPRCRMLLQPPVGHDRFLCPCGQMLQAPRQQQMQVRCPRCQQTLVPPPGSPIFRCSCGTALRAPMQRGPSARAIQRVPSEPRAPGGGEKVDDEMMPDDVVANQLHRPDAEQWLRNTGEDGKLHWVRLLSDKSEKKILEYENICMDDINKNVDNYTSEQLIEKLQVMGIDTEEAFQKEELKEMLRDCRNLLKKQSIKQLKASLDRTICDYSTCIEKEDLVVRLSSVGWFGEGYFSDGFVRVFKGTPSNPSMDWVPAAKFSLDPNYEKFRIRTIEIEEMCSKPFNEKVKWFRKVCRDNKVKWEDGRVHIKVRRDQLLRDSFMNFNRLEPADLRRFLRFEFLGEEGVDAGGVAREWFELVTDQCFNVDFGLFEYSGVDNICYQINPSSGIANELHEQYFLFLGRVIGKALFDQQIIRAHVTQPIFKHMLGWPITIEDIEFIDPQVYRSLLDIESVDDIESLYLDFTTNIEVFGETQTIPLKPGGENIDVTNFNRQEYMQLKMKHIILDRTKSQLAHFLRGLYDVVPEIWLSIFDYRELELLLCGLPNINVADWKNNTTYKGAYASKGVKHKVIQWFWETLEEANQEQRARFLQFCTGTSRVPVQGFRALQGSDGNIKPFNIVSTDLKTHAYPVAHTCFNRIELPLYKTREQLQKFLNQTIAMDPTGFTVE</sequence>
<dbReference type="FunFam" id="3.30.2410.10:FF:000009">
    <property type="entry name" value="Probable E3 ubiquitin-protein ligase HECTD2"/>
    <property type="match status" value="1"/>
</dbReference>
<dbReference type="GO" id="GO:0061630">
    <property type="term" value="F:ubiquitin protein ligase activity"/>
    <property type="evidence" value="ECO:0007669"/>
    <property type="project" value="UniProtKB-EC"/>
</dbReference>
<dbReference type="EMBL" id="HBIN01004928">
    <property type="protein sequence ID" value="CAE0433199.1"/>
    <property type="molecule type" value="Transcribed_RNA"/>
</dbReference>
<evidence type="ECO:0000256" key="3">
    <source>
        <dbReference type="ARBA" id="ARBA00012485"/>
    </source>
</evidence>
<evidence type="ECO:0000259" key="8">
    <source>
        <dbReference type="PROSITE" id="PS50237"/>
    </source>
</evidence>
<dbReference type="Gene3D" id="3.30.2410.10">
    <property type="entry name" value="Hect, E3 ligase catalytic domain"/>
    <property type="match status" value="1"/>
</dbReference>
<dbReference type="PANTHER" id="PTHR11254">
    <property type="entry name" value="HECT DOMAIN UBIQUITIN-PROTEIN LIGASE"/>
    <property type="match status" value="1"/>
</dbReference>
<feature type="compositionally biased region" description="Low complexity" evidence="7">
    <location>
        <begin position="1"/>
        <end position="16"/>
    </location>
</feature>
<dbReference type="CDD" id="cd00078">
    <property type="entry name" value="HECTc"/>
    <property type="match status" value="1"/>
</dbReference>
<protein>
    <recommendedName>
        <fullName evidence="3">HECT-type E3 ubiquitin transferase</fullName>
        <ecNumber evidence="3">2.3.2.26</ecNumber>
    </recommendedName>
</protein>
<keyword evidence="5 6" id="KW-0833">Ubl conjugation pathway</keyword>
<dbReference type="Gene3D" id="3.30.2160.10">
    <property type="entry name" value="Hect, E3 ligase catalytic domain"/>
    <property type="match status" value="1"/>
</dbReference>
<reference evidence="9" key="1">
    <citation type="submission" date="2021-01" db="EMBL/GenBank/DDBJ databases">
        <authorList>
            <person name="Corre E."/>
            <person name="Pelletier E."/>
            <person name="Niang G."/>
            <person name="Scheremetjew M."/>
            <person name="Finn R."/>
            <person name="Kale V."/>
            <person name="Holt S."/>
            <person name="Cochrane G."/>
            <person name="Meng A."/>
            <person name="Brown T."/>
            <person name="Cohen L."/>
        </authorList>
    </citation>
    <scope>NUCLEOTIDE SEQUENCE</scope>
    <source>
        <strain evidence="9">GSBS06</strain>
    </source>
</reference>